<dbReference type="EMBL" id="GL945481">
    <property type="protein sequence ID" value="EGN98268.1"/>
    <property type="molecule type" value="Genomic_DNA"/>
</dbReference>
<name>F8PZE6_SERL3</name>
<evidence type="ECO:0000313" key="1">
    <source>
        <dbReference type="EMBL" id="EGN98268.1"/>
    </source>
</evidence>
<organism evidence="2">
    <name type="scientific">Serpula lacrymans var. lacrymans (strain S7.3)</name>
    <name type="common">Dry rot fungus</name>
    <dbReference type="NCBI Taxonomy" id="936435"/>
    <lineage>
        <taxon>Eukaryota</taxon>
        <taxon>Fungi</taxon>
        <taxon>Dikarya</taxon>
        <taxon>Basidiomycota</taxon>
        <taxon>Agaricomycotina</taxon>
        <taxon>Agaricomycetes</taxon>
        <taxon>Agaricomycetidae</taxon>
        <taxon>Boletales</taxon>
        <taxon>Coniophorineae</taxon>
        <taxon>Serpulaceae</taxon>
        <taxon>Serpula</taxon>
    </lineage>
</organism>
<sequence length="139" mass="15596">FLRKLCLRPMTFDLIVTLIENHQIFHNSSNSPQYPTALQLGIFLVRVGHYGNAALCNEVAEWAGVSVSTVVLSTKWVALALMSLHNMAMCRLTDDEKQSAKAFVQSKVCKSWCDGWLSVDGTTFPLFQKPSHFGEARYN</sequence>
<protein>
    <recommendedName>
        <fullName evidence="3">DDE Tnp4 domain-containing protein</fullName>
    </recommendedName>
</protein>
<accession>F8PZE6</accession>
<reference evidence="2" key="1">
    <citation type="journal article" date="2011" name="Science">
        <title>The plant cell wall-decomposing machinery underlies the functional diversity of forest fungi.</title>
        <authorList>
            <person name="Eastwood D.C."/>
            <person name="Floudas D."/>
            <person name="Binder M."/>
            <person name="Majcherczyk A."/>
            <person name="Schneider P."/>
            <person name="Aerts A."/>
            <person name="Asiegbu F.O."/>
            <person name="Baker S.E."/>
            <person name="Barry K."/>
            <person name="Bendiksby M."/>
            <person name="Blumentritt M."/>
            <person name="Coutinho P.M."/>
            <person name="Cullen D."/>
            <person name="de Vries R.P."/>
            <person name="Gathman A."/>
            <person name="Goodell B."/>
            <person name="Henrissat B."/>
            <person name="Ihrmark K."/>
            <person name="Kauserud H."/>
            <person name="Kohler A."/>
            <person name="LaButti K."/>
            <person name="Lapidus A."/>
            <person name="Lavin J.L."/>
            <person name="Lee Y.-H."/>
            <person name="Lindquist E."/>
            <person name="Lilly W."/>
            <person name="Lucas S."/>
            <person name="Morin E."/>
            <person name="Murat C."/>
            <person name="Oguiza J.A."/>
            <person name="Park J."/>
            <person name="Pisabarro A.G."/>
            <person name="Riley R."/>
            <person name="Rosling A."/>
            <person name="Salamov A."/>
            <person name="Schmidt O."/>
            <person name="Schmutz J."/>
            <person name="Skrede I."/>
            <person name="Stenlid J."/>
            <person name="Wiebenga A."/>
            <person name="Xie X."/>
            <person name="Kuees U."/>
            <person name="Hibbett D.S."/>
            <person name="Hoffmeister D."/>
            <person name="Hoegberg N."/>
            <person name="Martin F."/>
            <person name="Grigoriev I.V."/>
            <person name="Watkinson S.C."/>
        </authorList>
    </citation>
    <scope>NUCLEOTIDE SEQUENCE [LARGE SCALE GENOMIC DNA]</scope>
    <source>
        <strain evidence="2">strain S7.3</strain>
    </source>
</reference>
<keyword evidence="2" id="KW-1185">Reference proteome</keyword>
<feature type="non-terminal residue" evidence="1">
    <location>
        <position position="139"/>
    </location>
</feature>
<feature type="non-terminal residue" evidence="1">
    <location>
        <position position="1"/>
    </location>
</feature>
<dbReference type="AlphaFoldDB" id="F8PZE6"/>
<gene>
    <name evidence="1" type="ORF">SERLA73DRAFT_15263</name>
</gene>
<proteinExistence type="predicted"/>
<dbReference type="HOGENOM" id="CLU_018552_1_3_1"/>
<evidence type="ECO:0000313" key="2">
    <source>
        <dbReference type="Proteomes" id="UP000008063"/>
    </source>
</evidence>
<evidence type="ECO:0008006" key="3">
    <source>
        <dbReference type="Google" id="ProtNLM"/>
    </source>
</evidence>
<dbReference type="Proteomes" id="UP000008063">
    <property type="component" value="Unassembled WGS sequence"/>
</dbReference>
<dbReference type="InParanoid" id="F8PZE6"/>
<dbReference type="STRING" id="936435.F8PZE6"/>